<comment type="caution">
    <text evidence="1">The sequence shown here is derived from an EMBL/GenBank/DDBJ whole genome shotgun (WGS) entry which is preliminary data.</text>
</comment>
<dbReference type="AlphaFoldDB" id="X1BI75"/>
<evidence type="ECO:0000313" key="1">
    <source>
        <dbReference type="EMBL" id="GAG83808.1"/>
    </source>
</evidence>
<proteinExistence type="predicted"/>
<name>X1BI75_9ZZZZ</name>
<accession>X1BI75</accession>
<dbReference type="EMBL" id="BART01010003">
    <property type="protein sequence ID" value="GAG83808.1"/>
    <property type="molecule type" value="Genomic_DNA"/>
</dbReference>
<gene>
    <name evidence="1" type="ORF">S01H4_21958</name>
</gene>
<protein>
    <submittedName>
        <fullName evidence="1">Uncharacterized protein</fullName>
    </submittedName>
</protein>
<reference evidence="1" key="1">
    <citation type="journal article" date="2014" name="Front. Microbiol.">
        <title>High frequency of phylogenetically diverse reductive dehalogenase-homologous genes in deep subseafloor sedimentary metagenomes.</title>
        <authorList>
            <person name="Kawai M."/>
            <person name="Futagami T."/>
            <person name="Toyoda A."/>
            <person name="Takaki Y."/>
            <person name="Nishi S."/>
            <person name="Hori S."/>
            <person name="Arai W."/>
            <person name="Tsubouchi T."/>
            <person name="Morono Y."/>
            <person name="Uchiyama I."/>
            <person name="Ito T."/>
            <person name="Fujiyama A."/>
            <person name="Inagaki F."/>
            <person name="Takami H."/>
        </authorList>
    </citation>
    <scope>NUCLEOTIDE SEQUENCE</scope>
    <source>
        <strain evidence="1">Expedition CK06-06</strain>
    </source>
</reference>
<sequence>MLTLHPGTISYPPEGIKVEWTVEWNEEPFSIYWLYHNVPNTIKLDTTITPMVMLFSNIAILNGFTISANTSSISTTLYNHLTRDLVNSWEKWFPEREWLLILDVPVHDEEITLMDQLPQSYSVASSFSGGVDSFYTLFQHLDEIDYLIFIHGYDINLKHSPFFSLVQTRLTEVATRYNIKLLSISTNSKEVVLNMGFPISPDWLCHLHGPVAFSGVRVLHQLIGKFYYPSSNESNTFKDLNLQRGSGYAF</sequence>
<organism evidence="1">
    <name type="scientific">marine sediment metagenome</name>
    <dbReference type="NCBI Taxonomy" id="412755"/>
    <lineage>
        <taxon>unclassified sequences</taxon>
        <taxon>metagenomes</taxon>
        <taxon>ecological metagenomes</taxon>
    </lineage>
</organism>